<proteinExistence type="predicted"/>
<keyword evidence="3" id="KW-1185">Reference proteome</keyword>
<dbReference type="Pfam" id="PF25594">
    <property type="entry name" value="GldB_lipo"/>
    <property type="match status" value="1"/>
</dbReference>
<evidence type="ECO:0000313" key="2">
    <source>
        <dbReference type="EMBL" id="MEJ2904754.1"/>
    </source>
</evidence>
<name>A0ABU8NR68_9SPHI</name>
<dbReference type="InterPro" id="IPR019853">
    <property type="entry name" value="GldB-like"/>
</dbReference>
<protein>
    <submittedName>
        <fullName evidence="2">Gliding motility lipoprotein GldB</fullName>
    </submittedName>
</protein>
<accession>A0ABU8NR68</accession>
<feature type="signal peptide" evidence="1">
    <location>
        <begin position="1"/>
        <end position="19"/>
    </location>
</feature>
<feature type="chain" id="PRO_5045884579" evidence="1">
    <location>
        <begin position="20"/>
        <end position="347"/>
    </location>
</feature>
<keyword evidence="2" id="KW-0449">Lipoprotein</keyword>
<dbReference type="NCBIfam" id="TIGR03514">
    <property type="entry name" value="GldB_lipo"/>
    <property type="match status" value="1"/>
</dbReference>
<organism evidence="2 3">
    <name type="scientific">Pedobacter panaciterrae</name>
    <dbReference type="NCBI Taxonomy" id="363849"/>
    <lineage>
        <taxon>Bacteria</taxon>
        <taxon>Pseudomonadati</taxon>
        <taxon>Bacteroidota</taxon>
        <taxon>Sphingobacteriia</taxon>
        <taxon>Sphingobacteriales</taxon>
        <taxon>Sphingobacteriaceae</taxon>
        <taxon>Pedobacter</taxon>
    </lineage>
</organism>
<keyword evidence="1" id="KW-0732">Signal</keyword>
<dbReference type="EMBL" id="JBBEUB010000007">
    <property type="protein sequence ID" value="MEJ2904754.1"/>
    <property type="molecule type" value="Genomic_DNA"/>
</dbReference>
<dbReference type="PROSITE" id="PS51257">
    <property type="entry name" value="PROKAR_LIPOPROTEIN"/>
    <property type="match status" value="1"/>
</dbReference>
<dbReference type="RefSeq" id="WP_172661653.1">
    <property type="nucleotide sequence ID" value="NZ_CBFGNQ010000005.1"/>
</dbReference>
<sequence>MIYNVKFHQSYLFFLFVSAFFSSLLVSCTQSTKPDVSAIHLDVKIARFDRDLYAGKSKNLSETNAFLTKKYGTFYDDYVHRMVGNFDYTNQEILTTLYQDSAYSDLNKEVDSVFKDITPIEKDLSETFKYVLYYYPKAKVPQFISFVSGFAVQTPIGDNYMGIGLDMFMGKNNQFYKAIVQSVPTYLSRRFTPEYIVPRITETYAREELFHERDEDRTLLSKMIHNGKILYFMDKVLDEKVPDSVKIGYTQKHIDWCKTFESDIWAYYLQNNLLFETDYQKIQVLLSEGPFTPGLGEKNESAPKLGIWTGWQIIRKYMQENKDVTLQQLMAEQDAQKILNLSKYKPK</sequence>
<evidence type="ECO:0000313" key="3">
    <source>
        <dbReference type="Proteomes" id="UP001378956"/>
    </source>
</evidence>
<dbReference type="Proteomes" id="UP001378956">
    <property type="component" value="Unassembled WGS sequence"/>
</dbReference>
<reference evidence="2 3" key="1">
    <citation type="submission" date="2024-03" db="EMBL/GenBank/DDBJ databases">
        <title>Sequence of Lycoming College Course Isolates.</title>
        <authorList>
            <person name="Plotts O."/>
            <person name="Newman J."/>
        </authorList>
    </citation>
    <scope>NUCLEOTIDE SEQUENCE [LARGE SCALE GENOMIC DNA]</scope>
    <source>
        <strain evidence="2 3">CJB-3</strain>
    </source>
</reference>
<evidence type="ECO:0000256" key="1">
    <source>
        <dbReference type="SAM" id="SignalP"/>
    </source>
</evidence>
<gene>
    <name evidence="2" type="primary">gldB</name>
    <name evidence="2" type="ORF">WAE58_20085</name>
</gene>
<comment type="caution">
    <text evidence="2">The sequence shown here is derived from an EMBL/GenBank/DDBJ whole genome shotgun (WGS) entry which is preliminary data.</text>
</comment>